<dbReference type="VEuPathDB" id="FungiDB:A1O9_09717"/>
<dbReference type="Proteomes" id="UP000027920">
    <property type="component" value="Unassembled WGS sequence"/>
</dbReference>
<accession>A0A072P2J5</accession>
<dbReference type="EMBL" id="AMGV01000011">
    <property type="protein sequence ID" value="KEF53922.1"/>
    <property type="molecule type" value="Genomic_DNA"/>
</dbReference>
<dbReference type="RefSeq" id="XP_013256512.1">
    <property type="nucleotide sequence ID" value="XM_013401058.1"/>
</dbReference>
<evidence type="ECO:0000313" key="1">
    <source>
        <dbReference type="EMBL" id="KEF53922.1"/>
    </source>
</evidence>
<comment type="caution">
    <text evidence="1">The sequence shown here is derived from an EMBL/GenBank/DDBJ whole genome shotgun (WGS) entry which is preliminary data.</text>
</comment>
<dbReference type="PANTHER" id="PTHR37540">
    <property type="entry name" value="TRANSCRIPTION FACTOR (ACR-2), PUTATIVE-RELATED-RELATED"/>
    <property type="match status" value="1"/>
</dbReference>
<evidence type="ECO:0008006" key="3">
    <source>
        <dbReference type="Google" id="ProtNLM"/>
    </source>
</evidence>
<dbReference type="OrthoDB" id="3469466at2759"/>
<dbReference type="AlphaFoldDB" id="A0A072P2J5"/>
<dbReference type="STRING" id="1182545.A0A072P2J5"/>
<dbReference type="PANTHER" id="PTHR37540:SF5">
    <property type="entry name" value="TRANSCRIPTION FACTOR DOMAIN-CONTAINING PROTEIN"/>
    <property type="match status" value="1"/>
</dbReference>
<protein>
    <recommendedName>
        <fullName evidence="3">Transcription factor domain-containing protein</fullName>
    </recommendedName>
</protein>
<evidence type="ECO:0000313" key="2">
    <source>
        <dbReference type="Proteomes" id="UP000027920"/>
    </source>
</evidence>
<organism evidence="1 2">
    <name type="scientific">Exophiala aquamarina CBS 119918</name>
    <dbReference type="NCBI Taxonomy" id="1182545"/>
    <lineage>
        <taxon>Eukaryota</taxon>
        <taxon>Fungi</taxon>
        <taxon>Dikarya</taxon>
        <taxon>Ascomycota</taxon>
        <taxon>Pezizomycotina</taxon>
        <taxon>Eurotiomycetes</taxon>
        <taxon>Chaetothyriomycetidae</taxon>
        <taxon>Chaetothyriales</taxon>
        <taxon>Herpotrichiellaceae</taxon>
        <taxon>Exophiala</taxon>
    </lineage>
</organism>
<gene>
    <name evidence="1" type="ORF">A1O9_09717</name>
</gene>
<dbReference type="GeneID" id="25284625"/>
<dbReference type="HOGENOM" id="CLU_015771_0_1_1"/>
<reference evidence="1 2" key="1">
    <citation type="submission" date="2013-03" db="EMBL/GenBank/DDBJ databases">
        <title>The Genome Sequence of Exophiala aquamarina CBS 119918.</title>
        <authorList>
            <consortium name="The Broad Institute Genomics Platform"/>
            <person name="Cuomo C."/>
            <person name="de Hoog S."/>
            <person name="Gorbushina A."/>
            <person name="Walker B."/>
            <person name="Young S.K."/>
            <person name="Zeng Q."/>
            <person name="Gargeya S."/>
            <person name="Fitzgerald M."/>
            <person name="Haas B."/>
            <person name="Abouelleil A."/>
            <person name="Allen A.W."/>
            <person name="Alvarado L."/>
            <person name="Arachchi H.M."/>
            <person name="Berlin A.M."/>
            <person name="Chapman S.B."/>
            <person name="Gainer-Dewar J."/>
            <person name="Goldberg J."/>
            <person name="Griggs A."/>
            <person name="Gujja S."/>
            <person name="Hansen M."/>
            <person name="Howarth C."/>
            <person name="Imamovic A."/>
            <person name="Ireland A."/>
            <person name="Larimer J."/>
            <person name="McCowan C."/>
            <person name="Murphy C."/>
            <person name="Pearson M."/>
            <person name="Poon T.W."/>
            <person name="Priest M."/>
            <person name="Roberts A."/>
            <person name="Saif S."/>
            <person name="Shea T."/>
            <person name="Sisk P."/>
            <person name="Sykes S."/>
            <person name="Wortman J."/>
            <person name="Nusbaum C."/>
            <person name="Birren B."/>
        </authorList>
    </citation>
    <scope>NUCLEOTIDE SEQUENCE [LARGE SCALE GENOMIC DNA]</scope>
    <source>
        <strain evidence="1 2">CBS 119918</strain>
    </source>
</reference>
<name>A0A072P2J5_9EURO</name>
<sequence>MPNPKNPVVTMYLEAIRQAPLAFYAYMVGTAENYELLSGASSRTKGFSQLCLSYRIEMIKLVNEELQSISGPPSDNLLGAIVVLAGNYVLFAGQVKIATLESVHASRFRSPLRTAQFIHIYSSRPFRSPHSEALVRLVGMKGGCSKIQLPGVASTVELCDLVHASQTDSQLYILPMDPPSLMSLVDLSLAVPSCPPVIWKQLPIFPGRRSQLLQVVEALSLVSNALEWYIKGSVPSIEFSEIVTARNAAQYLLLSLVPASVSGQDSSPETASGNLFEVARYGLKIFSNIVVFPMNPDGGTARTLTLALKNSLTLCIEANPWQELPSSCKQLLLWSFVLGGLQADDDRDDKRQNRGWFVTKFTEFFSLTEVLTWDQVKECLSAMLWSDSVLSLPAWEFWNDAHERRAAH</sequence>
<proteinExistence type="predicted"/>
<keyword evidence="2" id="KW-1185">Reference proteome</keyword>